<reference evidence="2" key="1">
    <citation type="journal article" date="2016" name="Nat. Genet.">
        <title>The genome sequences of Arachis duranensis and Arachis ipaensis, the diploid ancestors of cultivated peanut.</title>
        <authorList>
            <person name="Bertioli D.J."/>
            <person name="Cannon S.B."/>
            <person name="Froenicke L."/>
            <person name="Huang G."/>
            <person name="Farmer A.D."/>
            <person name="Cannon E.K."/>
            <person name="Liu X."/>
            <person name="Gao D."/>
            <person name="Clevenger J."/>
            <person name="Dash S."/>
            <person name="Ren L."/>
            <person name="Moretzsohn M.C."/>
            <person name="Shirasawa K."/>
            <person name="Huang W."/>
            <person name="Vidigal B."/>
            <person name="Abernathy B."/>
            <person name="Chu Y."/>
            <person name="Niederhuth C.E."/>
            <person name="Umale P."/>
            <person name="Araujo A.C."/>
            <person name="Kozik A."/>
            <person name="Kim K.D."/>
            <person name="Burow M.D."/>
            <person name="Varshney R.K."/>
            <person name="Wang X."/>
            <person name="Zhang X."/>
            <person name="Barkley N."/>
            <person name="Guimaraes P.M."/>
            <person name="Isobe S."/>
            <person name="Guo B."/>
            <person name="Liao B."/>
            <person name="Stalker H.T."/>
            <person name="Schmitz R.J."/>
            <person name="Scheffler B.E."/>
            <person name="Leal-Bertioli S.C."/>
            <person name="Xun X."/>
            <person name="Jackson S.A."/>
            <person name="Michelmore R."/>
            <person name="Ozias-Akins P."/>
        </authorList>
    </citation>
    <scope>NUCLEOTIDE SEQUENCE [LARGE SCALE GENOMIC DNA]</scope>
    <source>
        <strain evidence="2">cv. V14167</strain>
    </source>
</reference>
<feature type="domain" description="DNA helicase Pif1-like 2B" evidence="1">
    <location>
        <begin position="61"/>
        <end position="107"/>
    </location>
</feature>
<reference evidence="3" key="2">
    <citation type="submission" date="2025-08" db="UniProtKB">
        <authorList>
            <consortium name="RefSeq"/>
        </authorList>
    </citation>
    <scope>IDENTIFICATION</scope>
    <source>
        <tissue evidence="3">Whole plant</tissue>
    </source>
</reference>
<protein>
    <submittedName>
        <fullName evidence="3">Uncharacterized protein LOC107463334</fullName>
    </submittedName>
</protein>
<dbReference type="SUPFAM" id="SSF52540">
    <property type="entry name" value="P-loop containing nucleoside triphosphate hydrolases"/>
    <property type="match status" value="1"/>
</dbReference>
<dbReference type="InterPro" id="IPR027417">
    <property type="entry name" value="P-loop_NTPase"/>
</dbReference>
<dbReference type="AlphaFoldDB" id="A0A9C6T7A2"/>
<evidence type="ECO:0000259" key="1">
    <source>
        <dbReference type="Pfam" id="PF21530"/>
    </source>
</evidence>
<dbReference type="PANTHER" id="PTHR10492">
    <property type="match status" value="1"/>
</dbReference>
<evidence type="ECO:0000313" key="2">
    <source>
        <dbReference type="Proteomes" id="UP000515211"/>
    </source>
</evidence>
<dbReference type="Proteomes" id="UP000515211">
    <property type="component" value="Chromosome 8"/>
</dbReference>
<dbReference type="Pfam" id="PF21530">
    <property type="entry name" value="Pif1_2B_dom"/>
    <property type="match status" value="1"/>
</dbReference>
<name>A0A9C6T7A2_ARADU</name>
<gene>
    <name evidence="3" type="primary">LOC107463334</name>
</gene>
<dbReference type="InterPro" id="IPR049163">
    <property type="entry name" value="Pif1-like_2B_dom"/>
</dbReference>
<accession>A0A9C6T7A2</accession>
<dbReference type="RefSeq" id="XP_052108445.1">
    <property type="nucleotide sequence ID" value="XM_052252485.1"/>
</dbReference>
<sequence>MSDYMYFQSKAILTSMLENVEKKNDFVLTIFSEMEKEHLSSNTTYQADENKDVQQEWFTPEFINDIKCSGLPNHKLTLKTGVIIMLLRNIDQTLCLCNGTRLIVNELGNNVIGAAVVTGRNIGDKVYITKMNLILLDSGIPFKFQ</sequence>
<evidence type="ECO:0000313" key="3">
    <source>
        <dbReference type="RefSeq" id="XP_052108445.1"/>
    </source>
</evidence>
<proteinExistence type="predicted"/>
<dbReference type="GeneID" id="107463334"/>
<dbReference type="PANTHER" id="PTHR10492:SF101">
    <property type="entry name" value="ATP-DEPENDENT DNA HELICASE"/>
    <property type="match status" value="1"/>
</dbReference>
<dbReference type="KEGG" id="adu:107463334"/>
<keyword evidence="2" id="KW-1185">Reference proteome</keyword>
<organism evidence="2 3">
    <name type="scientific">Arachis duranensis</name>
    <name type="common">Wild peanut</name>
    <dbReference type="NCBI Taxonomy" id="130453"/>
    <lineage>
        <taxon>Eukaryota</taxon>
        <taxon>Viridiplantae</taxon>
        <taxon>Streptophyta</taxon>
        <taxon>Embryophyta</taxon>
        <taxon>Tracheophyta</taxon>
        <taxon>Spermatophyta</taxon>
        <taxon>Magnoliopsida</taxon>
        <taxon>eudicotyledons</taxon>
        <taxon>Gunneridae</taxon>
        <taxon>Pentapetalae</taxon>
        <taxon>rosids</taxon>
        <taxon>fabids</taxon>
        <taxon>Fabales</taxon>
        <taxon>Fabaceae</taxon>
        <taxon>Papilionoideae</taxon>
        <taxon>50 kb inversion clade</taxon>
        <taxon>dalbergioids sensu lato</taxon>
        <taxon>Dalbergieae</taxon>
        <taxon>Pterocarpus clade</taxon>
        <taxon>Arachis</taxon>
    </lineage>
</organism>